<dbReference type="STRING" id="74557.A0A1V9YZD7"/>
<sequence length="704" mass="80325">MATNLPSATVDNTSFEQVSTPTFNDNVKVVQTSPKNTPLTLAVHCLVGLLMLFSVFSVTIYYTPLRDPTTNNILNKWYNINPKIKGSGHSEMTMYTYFFFGMILPLLVAFLLVRLVTKGVPAPLPYLSHWLHRKPRFLLSLVSYGELCFLVVVFLGNFILFYYFYTARLKPKMNSTQKIDLIGKTLGFSCLYNMTFLALPATRHCFWMEWLSIPYAHGIKYHRWLGVVTIVALFLHMAFYIKFYDDENELDVLLPCFNCNIASEGRENWVNTFGWLSGISMFIMAGTSLPFIRRRFYNTFYLTHFLFIPAAIFAVLHWGPIIIWLFVTIVLYIVNRMMSSATIQAPVSIAHAVATPHHVTELVVECATSYQAGDVVYLKVPAVSKTQWHPFSVASTPLHTPGLMTIYIKTLGPWTQKVHEYVRQCTEAKVNPVVYMDGGYPSPALIPASYEKVVFIGGGIGVTPLMAQIMHVLHTNSTQQVHLIWHVRDARMMVHFQDWFHQATMLADTSRLRFHLYVTQKTSSMDIADEKVHLTQFKLEEPSVQPRPYSNLSTLRQVLMMVLAFGCAGGLLTIVHYGYKFQAIDPKYWPLQRFMEFVAVVVGAYWAYVVVLIKPYKSMSNVPMKSPDEMTKEKSLSIEAFVDRFKVQYCRADWMTIFEQLRANCSNVHPAIGVYVSGPKSLSRAIDAVANTSIFAVHHEEFEM</sequence>
<dbReference type="InterPro" id="IPR013130">
    <property type="entry name" value="Fe3_Rdtase_TM_dom"/>
</dbReference>
<dbReference type="CDD" id="cd06186">
    <property type="entry name" value="NOX_Duox_like_FAD_NADP"/>
    <property type="match status" value="1"/>
</dbReference>
<keyword evidence="3 6" id="KW-1133">Transmembrane helix</keyword>
<organism evidence="8 9">
    <name type="scientific">Thraustotheca clavata</name>
    <dbReference type="NCBI Taxonomy" id="74557"/>
    <lineage>
        <taxon>Eukaryota</taxon>
        <taxon>Sar</taxon>
        <taxon>Stramenopiles</taxon>
        <taxon>Oomycota</taxon>
        <taxon>Saprolegniomycetes</taxon>
        <taxon>Saprolegniales</taxon>
        <taxon>Achlyaceae</taxon>
        <taxon>Thraustotheca</taxon>
    </lineage>
</organism>
<feature type="transmembrane region" description="Helical" evidence="6">
    <location>
        <begin position="223"/>
        <end position="241"/>
    </location>
</feature>
<accession>A0A1V9YZD7</accession>
<proteinExistence type="predicted"/>
<evidence type="ECO:0000256" key="1">
    <source>
        <dbReference type="ARBA" id="ARBA00004141"/>
    </source>
</evidence>
<evidence type="ECO:0000256" key="2">
    <source>
        <dbReference type="ARBA" id="ARBA00022692"/>
    </source>
</evidence>
<evidence type="ECO:0000256" key="3">
    <source>
        <dbReference type="ARBA" id="ARBA00022989"/>
    </source>
</evidence>
<feature type="transmembrane region" description="Helical" evidence="6">
    <location>
        <begin position="95"/>
        <end position="116"/>
    </location>
</feature>
<dbReference type="InterPro" id="IPR039261">
    <property type="entry name" value="FNR_nucleotide-bd"/>
</dbReference>
<feature type="transmembrane region" description="Helical" evidence="6">
    <location>
        <begin position="137"/>
        <end position="165"/>
    </location>
</feature>
<dbReference type="PROSITE" id="PS51384">
    <property type="entry name" value="FAD_FR"/>
    <property type="match status" value="1"/>
</dbReference>
<evidence type="ECO:0000256" key="5">
    <source>
        <dbReference type="ARBA" id="ARBA00023136"/>
    </source>
</evidence>
<dbReference type="OrthoDB" id="75426at2759"/>
<comment type="caution">
    <text evidence="8">The sequence shown here is derived from an EMBL/GenBank/DDBJ whole genome shotgun (WGS) entry which is preliminary data.</text>
</comment>
<keyword evidence="9" id="KW-1185">Reference proteome</keyword>
<evidence type="ECO:0000259" key="7">
    <source>
        <dbReference type="PROSITE" id="PS51384"/>
    </source>
</evidence>
<dbReference type="Proteomes" id="UP000243217">
    <property type="component" value="Unassembled WGS sequence"/>
</dbReference>
<feature type="domain" description="FAD-binding FR-type" evidence="7">
    <location>
        <begin position="340"/>
        <end position="446"/>
    </location>
</feature>
<protein>
    <recommendedName>
        <fullName evidence="7">FAD-binding FR-type domain-containing protein</fullName>
    </recommendedName>
</protein>
<evidence type="ECO:0000256" key="6">
    <source>
        <dbReference type="SAM" id="Phobius"/>
    </source>
</evidence>
<evidence type="ECO:0000256" key="4">
    <source>
        <dbReference type="ARBA" id="ARBA00023002"/>
    </source>
</evidence>
<gene>
    <name evidence="8" type="ORF">THRCLA_09103</name>
</gene>
<feature type="transmembrane region" description="Helical" evidence="6">
    <location>
        <begin position="273"/>
        <end position="292"/>
    </location>
</feature>
<dbReference type="GO" id="GO:0016491">
    <property type="term" value="F:oxidoreductase activity"/>
    <property type="evidence" value="ECO:0007669"/>
    <property type="project" value="UniProtKB-KW"/>
</dbReference>
<dbReference type="InterPro" id="IPR050369">
    <property type="entry name" value="RBOH/FRE"/>
</dbReference>
<reference evidence="8 9" key="1">
    <citation type="journal article" date="2014" name="Genome Biol. Evol.">
        <title>The secreted proteins of Achlya hypogyna and Thraustotheca clavata identify the ancestral oomycete secretome and reveal gene acquisitions by horizontal gene transfer.</title>
        <authorList>
            <person name="Misner I."/>
            <person name="Blouin N."/>
            <person name="Leonard G."/>
            <person name="Richards T.A."/>
            <person name="Lane C.E."/>
        </authorList>
    </citation>
    <scope>NUCLEOTIDE SEQUENCE [LARGE SCALE GENOMIC DNA]</scope>
    <source>
        <strain evidence="8 9">ATCC 34112</strain>
    </source>
</reference>
<dbReference type="AlphaFoldDB" id="A0A1V9YZD7"/>
<dbReference type="Pfam" id="PF08030">
    <property type="entry name" value="NAD_binding_6"/>
    <property type="match status" value="1"/>
</dbReference>
<feature type="transmembrane region" description="Helical" evidence="6">
    <location>
        <begin position="597"/>
        <end position="616"/>
    </location>
</feature>
<keyword evidence="5 6" id="KW-0472">Membrane</keyword>
<feature type="transmembrane region" description="Helical" evidence="6">
    <location>
        <begin position="558"/>
        <end position="577"/>
    </location>
</feature>
<name>A0A1V9YZD7_9STRA</name>
<dbReference type="InterPro" id="IPR013112">
    <property type="entry name" value="FAD-bd_8"/>
</dbReference>
<dbReference type="PANTHER" id="PTHR11972:SF193">
    <property type="entry name" value="FAD-BINDING FR-TYPE DOMAIN-CONTAINING PROTEIN"/>
    <property type="match status" value="1"/>
</dbReference>
<dbReference type="SFLD" id="SFLDS00052">
    <property type="entry name" value="Ferric_Reductase_Domain"/>
    <property type="match status" value="1"/>
</dbReference>
<dbReference type="SUPFAM" id="SSF63380">
    <property type="entry name" value="Riboflavin synthase domain-like"/>
    <property type="match status" value="1"/>
</dbReference>
<evidence type="ECO:0000313" key="8">
    <source>
        <dbReference type="EMBL" id="OQR91118.1"/>
    </source>
</evidence>
<keyword evidence="2 6" id="KW-0812">Transmembrane</keyword>
<dbReference type="Pfam" id="PF08022">
    <property type="entry name" value="FAD_binding_8"/>
    <property type="match status" value="1"/>
</dbReference>
<keyword evidence="4" id="KW-0560">Oxidoreductase</keyword>
<evidence type="ECO:0000313" key="9">
    <source>
        <dbReference type="Proteomes" id="UP000243217"/>
    </source>
</evidence>
<dbReference type="Gene3D" id="3.40.50.80">
    <property type="entry name" value="Nucleotide-binding domain of ferredoxin-NADP reductase (FNR) module"/>
    <property type="match status" value="2"/>
</dbReference>
<feature type="transmembrane region" description="Helical" evidence="6">
    <location>
        <begin position="321"/>
        <end position="338"/>
    </location>
</feature>
<dbReference type="SUPFAM" id="SSF52343">
    <property type="entry name" value="Ferredoxin reductase-like, C-terminal NADP-linked domain"/>
    <property type="match status" value="1"/>
</dbReference>
<feature type="transmembrane region" description="Helical" evidence="6">
    <location>
        <begin position="185"/>
        <end position="202"/>
    </location>
</feature>
<dbReference type="SFLD" id="SFLDG01168">
    <property type="entry name" value="Ferric_reductase_subgroup_(FRE"/>
    <property type="match status" value="1"/>
</dbReference>
<dbReference type="InterPro" id="IPR013121">
    <property type="entry name" value="Fe_red_NAD-bd_6"/>
</dbReference>
<feature type="transmembrane region" description="Helical" evidence="6">
    <location>
        <begin position="41"/>
        <end position="62"/>
    </location>
</feature>
<dbReference type="PANTHER" id="PTHR11972">
    <property type="entry name" value="NADPH OXIDASE"/>
    <property type="match status" value="1"/>
</dbReference>
<dbReference type="Pfam" id="PF01794">
    <property type="entry name" value="Ferric_reduct"/>
    <property type="match status" value="1"/>
</dbReference>
<dbReference type="InterPro" id="IPR017938">
    <property type="entry name" value="Riboflavin_synthase-like_b-brl"/>
</dbReference>
<dbReference type="GO" id="GO:0005886">
    <property type="term" value="C:plasma membrane"/>
    <property type="evidence" value="ECO:0007669"/>
    <property type="project" value="TreeGrafter"/>
</dbReference>
<dbReference type="InterPro" id="IPR017927">
    <property type="entry name" value="FAD-bd_FR_type"/>
</dbReference>
<comment type="subcellular location">
    <subcellularLocation>
        <location evidence="1">Membrane</location>
        <topology evidence="1">Multi-pass membrane protein</topology>
    </subcellularLocation>
</comment>
<dbReference type="EMBL" id="JNBS01002456">
    <property type="protein sequence ID" value="OQR91118.1"/>
    <property type="molecule type" value="Genomic_DNA"/>
</dbReference>